<dbReference type="HOGENOM" id="CLU_1294571_0_0_1"/>
<evidence type="ECO:0000313" key="2">
    <source>
        <dbReference type="EMBL" id="KIJ58901.1"/>
    </source>
</evidence>
<keyword evidence="3" id="KW-1185">Reference proteome</keyword>
<name>A0A0C9W7N4_9AGAM</name>
<dbReference type="Proteomes" id="UP000053820">
    <property type="component" value="Unassembled WGS sequence"/>
</dbReference>
<accession>A0A0C9W7N4</accession>
<dbReference type="EMBL" id="KN839905">
    <property type="protein sequence ID" value="KIJ58901.1"/>
    <property type="molecule type" value="Genomic_DNA"/>
</dbReference>
<evidence type="ECO:0000313" key="3">
    <source>
        <dbReference type="Proteomes" id="UP000053820"/>
    </source>
</evidence>
<organism evidence="2 3">
    <name type="scientific">Hydnomerulius pinastri MD-312</name>
    <dbReference type="NCBI Taxonomy" id="994086"/>
    <lineage>
        <taxon>Eukaryota</taxon>
        <taxon>Fungi</taxon>
        <taxon>Dikarya</taxon>
        <taxon>Basidiomycota</taxon>
        <taxon>Agaricomycotina</taxon>
        <taxon>Agaricomycetes</taxon>
        <taxon>Agaricomycetidae</taxon>
        <taxon>Boletales</taxon>
        <taxon>Boletales incertae sedis</taxon>
        <taxon>Leucogyrophana</taxon>
    </lineage>
</organism>
<dbReference type="OrthoDB" id="406156at2759"/>
<protein>
    <recommendedName>
        <fullName evidence="1">Isopenicillin N synthase-like Fe(2+) 2OG dioxygenase domain-containing protein</fullName>
    </recommendedName>
</protein>
<proteinExistence type="predicted"/>
<dbReference type="Gene3D" id="2.60.120.330">
    <property type="entry name" value="B-lactam Antibiotic, Isopenicillin N Synthase, Chain"/>
    <property type="match status" value="1"/>
</dbReference>
<feature type="domain" description="Isopenicillin N synthase-like Fe(2+) 2OG dioxygenase" evidence="1">
    <location>
        <begin position="73"/>
        <end position="158"/>
    </location>
</feature>
<dbReference type="AlphaFoldDB" id="A0A0C9W7N4"/>
<dbReference type="InterPro" id="IPR044861">
    <property type="entry name" value="IPNS-like_FE2OG_OXY"/>
</dbReference>
<sequence length="213" mass="24186">MTTRYLRRLSIEHGDNTRLSLVDISSGTLMLLSSILYLFRSPSVTPYCNPIESQGVSDNYKNIEESFLNSRTEEEEQTSKNVWLKGHTDIGSVTILWSQPVGWLQILSPDGKQRWVCHIDNAPVINTGDTMDFTGGFYKPTIHRVIRPPTDQSAYDRLGAFYFTMAYDDDHCYRLPKARCCGKWISKGGTLTKRLPSPRYGGRGEKLPMAIQI</sequence>
<dbReference type="InterPro" id="IPR027443">
    <property type="entry name" value="IPNS-like_sf"/>
</dbReference>
<dbReference type="SUPFAM" id="SSF51197">
    <property type="entry name" value="Clavaminate synthase-like"/>
    <property type="match status" value="1"/>
</dbReference>
<gene>
    <name evidence="2" type="ORF">HYDPIDRAFT_44272</name>
</gene>
<reference evidence="2 3" key="1">
    <citation type="submission" date="2014-04" db="EMBL/GenBank/DDBJ databases">
        <title>Evolutionary Origins and Diversification of the Mycorrhizal Mutualists.</title>
        <authorList>
            <consortium name="DOE Joint Genome Institute"/>
            <consortium name="Mycorrhizal Genomics Consortium"/>
            <person name="Kohler A."/>
            <person name="Kuo A."/>
            <person name="Nagy L.G."/>
            <person name="Floudas D."/>
            <person name="Copeland A."/>
            <person name="Barry K.W."/>
            <person name="Cichocki N."/>
            <person name="Veneault-Fourrey C."/>
            <person name="LaButti K."/>
            <person name="Lindquist E.A."/>
            <person name="Lipzen A."/>
            <person name="Lundell T."/>
            <person name="Morin E."/>
            <person name="Murat C."/>
            <person name="Riley R."/>
            <person name="Ohm R."/>
            <person name="Sun H."/>
            <person name="Tunlid A."/>
            <person name="Henrissat B."/>
            <person name="Grigoriev I.V."/>
            <person name="Hibbett D.S."/>
            <person name="Martin F."/>
        </authorList>
    </citation>
    <scope>NUCLEOTIDE SEQUENCE [LARGE SCALE GENOMIC DNA]</scope>
    <source>
        <strain evidence="2 3">MD-312</strain>
    </source>
</reference>
<evidence type="ECO:0000259" key="1">
    <source>
        <dbReference type="Pfam" id="PF03171"/>
    </source>
</evidence>
<dbReference type="Pfam" id="PF03171">
    <property type="entry name" value="2OG-FeII_Oxy"/>
    <property type="match status" value="1"/>
</dbReference>